<dbReference type="GO" id="GO:0009014">
    <property type="term" value="F:succinyl-diaminopimelate desuccinylase activity"/>
    <property type="evidence" value="ECO:0007669"/>
    <property type="project" value="UniProtKB-UniRule"/>
</dbReference>
<dbReference type="HAMAP" id="MF_01690">
    <property type="entry name" value="DapE"/>
    <property type="match status" value="1"/>
</dbReference>
<dbReference type="CDD" id="cd03891">
    <property type="entry name" value="M20_DapE_proteobac"/>
    <property type="match status" value="1"/>
</dbReference>
<comment type="function">
    <text evidence="15">Catalyzes the hydrolysis of N-succinyl-L,L-diaminopimelic acid (SDAP), forming succinate and LL-2,6-diaminopimelate (DAP), an intermediate involved in the bacterial biosynthesis of lysine and meso-diaminopimelic acid, an essential component of bacterial cell walls.</text>
</comment>
<sequence>MTPTLSLSVALLKEPSITPNDYQCQDILAQYLDKLGFDCQFLYFGDPSDNATNGKNAQIKNLYAKKKGSDSTAPHLCFAGHTDVVPVGDESLWTYPPFSATVADGYLWGRGASDMKTAIACFCVACDEFIKNYPNHKGDISLLITADEEGVAINGTHKVVLELAHRGERMDYCLVGEPSSTDTLGDVIKNGRRGSLNAKLIVTGKQGHIAYPHLAVNPIHELISALAELTATKWDEGNDYFAATDMQISNINGGTGATNVIPNDVEVLFNFRFCTQSSAESLQAKTYAILDKHFKDSKATYTIEWNLSGEPFLTPKGDFVDAVVSAIHDVTGTDSRLSTSGGTSDGRFIAPIMNAQVVELGVLNDTIHQIDEKVAVTDLEKLTQIYGKILEKLIA</sequence>
<keyword evidence="6 15" id="KW-0028">Amino-acid biosynthesis</keyword>
<comment type="pathway">
    <text evidence="1 15">Amino-acid biosynthesis; L-lysine biosynthesis via DAP pathway; LL-2,6-diaminopimelate from (S)-tetrahydrodipicolinate (succinylase route): step 3/3.</text>
</comment>
<evidence type="ECO:0000256" key="7">
    <source>
        <dbReference type="ARBA" id="ARBA00022723"/>
    </source>
</evidence>
<dbReference type="GO" id="GO:0050897">
    <property type="term" value="F:cobalt ion binding"/>
    <property type="evidence" value="ECO:0007669"/>
    <property type="project" value="UniProtKB-UniRule"/>
</dbReference>
<dbReference type="InterPro" id="IPR002933">
    <property type="entry name" value="Peptidase_M20"/>
</dbReference>
<feature type="binding site" evidence="15">
    <location>
        <position position="114"/>
    </location>
    <ligand>
        <name>Zn(2+)</name>
        <dbReference type="ChEBI" id="CHEBI:29105"/>
        <label>2</label>
    </ligand>
</feature>
<dbReference type="PANTHER" id="PTHR43808">
    <property type="entry name" value="ACETYLORNITHINE DEACETYLASE"/>
    <property type="match status" value="1"/>
</dbReference>
<evidence type="ECO:0000313" key="17">
    <source>
        <dbReference type="EMBL" id="OBX50847.1"/>
    </source>
</evidence>
<evidence type="ECO:0000256" key="15">
    <source>
        <dbReference type="HAMAP-Rule" id="MF_01690"/>
    </source>
</evidence>
<keyword evidence="12 15" id="KW-0170">Cobalt</keyword>
<evidence type="ECO:0000256" key="9">
    <source>
        <dbReference type="ARBA" id="ARBA00022833"/>
    </source>
</evidence>
<keyword evidence="7 15" id="KW-0479">Metal-binding</keyword>
<dbReference type="Proteomes" id="UP000092671">
    <property type="component" value="Unassembled WGS sequence"/>
</dbReference>
<dbReference type="NCBIfam" id="NF009557">
    <property type="entry name" value="PRK13009.1"/>
    <property type="match status" value="1"/>
</dbReference>
<accession>A0A1B8PJX6</accession>
<comment type="cofactor">
    <cofactor evidence="15">
        <name>Zn(2+)</name>
        <dbReference type="ChEBI" id="CHEBI:29105"/>
    </cofactor>
    <cofactor evidence="15">
        <name>Co(2+)</name>
        <dbReference type="ChEBI" id="CHEBI:48828"/>
    </cofactor>
    <text evidence="15">Binds 2 Zn(2+) or Co(2+) ions per subunit.</text>
</comment>
<dbReference type="GO" id="GO:0006526">
    <property type="term" value="P:L-arginine biosynthetic process"/>
    <property type="evidence" value="ECO:0007669"/>
    <property type="project" value="TreeGrafter"/>
</dbReference>
<dbReference type="OrthoDB" id="9809784at2"/>
<dbReference type="InterPro" id="IPR036264">
    <property type="entry name" value="Bact_exopeptidase_dim_dom"/>
</dbReference>
<evidence type="ECO:0000256" key="13">
    <source>
        <dbReference type="ARBA" id="ARBA00031891"/>
    </source>
</evidence>
<evidence type="ECO:0000259" key="16">
    <source>
        <dbReference type="Pfam" id="PF07687"/>
    </source>
</evidence>
<feature type="binding site" evidence="15">
    <location>
        <position position="81"/>
    </location>
    <ligand>
        <name>Zn(2+)</name>
        <dbReference type="ChEBI" id="CHEBI:29105"/>
        <label>1</label>
    </ligand>
</feature>
<name>A0A1B8PJX6_MORNO</name>
<organism evidence="17 18">
    <name type="scientific">Moraxella nonliquefaciens</name>
    <dbReference type="NCBI Taxonomy" id="478"/>
    <lineage>
        <taxon>Bacteria</taxon>
        <taxon>Pseudomonadati</taxon>
        <taxon>Pseudomonadota</taxon>
        <taxon>Gammaproteobacteria</taxon>
        <taxon>Moraxellales</taxon>
        <taxon>Moraxellaceae</taxon>
        <taxon>Moraxella</taxon>
    </lineage>
</organism>
<dbReference type="NCBIfam" id="TIGR01246">
    <property type="entry name" value="dapE_proteo"/>
    <property type="match status" value="1"/>
</dbReference>
<feature type="binding site" evidence="15">
    <location>
        <position position="149"/>
    </location>
    <ligand>
        <name>Zn(2+)</name>
        <dbReference type="ChEBI" id="CHEBI:29105"/>
        <label>2</label>
    </ligand>
</feature>
<dbReference type="InterPro" id="IPR050072">
    <property type="entry name" value="Peptidase_M20A"/>
</dbReference>
<dbReference type="UniPathway" id="UPA00034">
    <property type="reaction ID" value="UER00021"/>
</dbReference>
<dbReference type="GO" id="GO:0008777">
    <property type="term" value="F:acetylornithine deacetylase activity"/>
    <property type="evidence" value="ECO:0007669"/>
    <property type="project" value="TreeGrafter"/>
</dbReference>
<feature type="active site" evidence="15">
    <location>
        <position position="83"/>
    </location>
</feature>
<keyword evidence="10 15" id="KW-0220">Diaminopimelate biosynthesis</keyword>
<evidence type="ECO:0000256" key="8">
    <source>
        <dbReference type="ARBA" id="ARBA00022801"/>
    </source>
</evidence>
<evidence type="ECO:0000256" key="10">
    <source>
        <dbReference type="ARBA" id="ARBA00022915"/>
    </source>
</evidence>
<dbReference type="RefSeq" id="WP_066893107.1">
    <property type="nucleotide sequence ID" value="NZ_LZDN01000012.1"/>
</dbReference>
<evidence type="ECO:0000256" key="2">
    <source>
        <dbReference type="ARBA" id="ARBA00006746"/>
    </source>
</evidence>
<feature type="binding site" evidence="15">
    <location>
        <position position="114"/>
    </location>
    <ligand>
        <name>Zn(2+)</name>
        <dbReference type="ChEBI" id="CHEBI:29105"/>
        <label>1</label>
    </ligand>
</feature>
<evidence type="ECO:0000256" key="5">
    <source>
        <dbReference type="ARBA" id="ARBA00022391"/>
    </source>
</evidence>
<dbReference type="SUPFAM" id="SSF53187">
    <property type="entry name" value="Zn-dependent exopeptidases"/>
    <property type="match status" value="1"/>
</dbReference>
<protein>
    <recommendedName>
        <fullName evidence="5 15">Succinyl-diaminopimelate desuccinylase</fullName>
        <shortName evidence="15">SDAP desuccinylase</shortName>
        <ecNumber evidence="4 15">3.5.1.18</ecNumber>
    </recommendedName>
    <alternativeName>
        <fullName evidence="13 15">N-succinyl-LL-2,6-diaminoheptanedioate amidohydrolase</fullName>
    </alternativeName>
</protein>
<reference evidence="17 18" key="1">
    <citation type="submission" date="2016-06" db="EMBL/GenBank/DDBJ databases">
        <title>Draft genome of Moraxella nonliquefaciens CCUG 60284.</title>
        <authorList>
            <person name="Salva-Serra F."/>
            <person name="Engstrom-Jakobsson H."/>
            <person name="Thorell K."/>
            <person name="Gonzales-Siles L."/>
            <person name="Karlsson R."/>
            <person name="Boulund F."/>
            <person name="Engstrand L."/>
            <person name="Kristiansson E."/>
            <person name="Moore E."/>
        </authorList>
    </citation>
    <scope>NUCLEOTIDE SEQUENCE [LARGE SCALE GENOMIC DNA]</scope>
    <source>
        <strain evidence="17 18">CCUG 60284</strain>
    </source>
</reference>
<comment type="similarity">
    <text evidence="2 15">Belongs to the peptidase M20A family. DapE subfamily.</text>
</comment>
<evidence type="ECO:0000256" key="11">
    <source>
        <dbReference type="ARBA" id="ARBA00023154"/>
    </source>
</evidence>
<dbReference type="SUPFAM" id="SSF55031">
    <property type="entry name" value="Bacterial exopeptidase dimerisation domain"/>
    <property type="match status" value="1"/>
</dbReference>
<comment type="catalytic activity">
    <reaction evidence="14 15">
        <text>N-succinyl-(2S,6S)-2,6-diaminopimelate + H2O = (2S,6S)-2,6-diaminopimelate + succinate</text>
        <dbReference type="Rhea" id="RHEA:22608"/>
        <dbReference type="ChEBI" id="CHEBI:15377"/>
        <dbReference type="ChEBI" id="CHEBI:30031"/>
        <dbReference type="ChEBI" id="CHEBI:57609"/>
        <dbReference type="ChEBI" id="CHEBI:58087"/>
        <dbReference type="EC" id="3.5.1.18"/>
    </reaction>
</comment>
<dbReference type="Pfam" id="PF01546">
    <property type="entry name" value="Peptidase_M20"/>
    <property type="match status" value="1"/>
</dbReference>
<feature type="binding site" evidence="15">
    <location>
        <position position="177"/>
    </location>
    <ligand>
        <name>Zn(2+)</name>
        <dbReference type="ChEBI" id="CHEBI:29105"/>
        <label>1</label>
    </ligand>
</feature>
<dbReference type="PANTHER" id="PTHR43808:SF31">
    <property type="entry name" value="N-ACETYL-L-CITRULLINE DEACETYLASE"/>
    <property type="match status" value="1"/>
</dbReference>
<dbReference type="EC" id="3.5.1.18" evidence="4 15"/>
<dbReference type="Pfam" id="PF07687">
    <property type="entry name" value="M20_dimer"/>
    <property type="match status" value="1"/>
</dbReference>
<comment type="caution">
    <text evidence="17">The sequence shown here is derived from an EMBL/GenBank/DDBJ whole genome shotgun (WGS) entry which is preliminary data.</text>
</comment>
<evidence type="ECO:0000256" key="14">
    <source>
        <dbReference type="ARBA" id="ARBA00051301"/>
    </source>
</evidence>
<gene>
    <name evidence="15" type="primary">dapE</name>
    <name evidence="17" type="ORF">A9Z60_02850</name>
</gene>
<evidence type="ECO:0000313" key="18">
    <source>
        <dbReference type="Proteomes" id="UP000092671"/>
    </source>
</evidence>
<dbReference type="AlphaFoldDB" id="A0A1B8PJX6"/>
<evidence type="ECO:0000256" key="4">
    <source>
        <dbReference type="ARBA" id="ARBA00011921"/>
    </source>
</evidence>
<dbReference type="InterPro" id="IPR005941">
    <property type="entry name" value="DapE_proteobac"/>
</dbReference>
<evidence type="ECO:0000256" key="12">
    <source>
        <dbReference type="ARBA" id="ARBA00023285"/>
    </source>
</evidence>
<feature type="binding site" evidence="15">
    <location>
        <position position="368"/>
    </location>
    <ligand>
        <name>Zn(2+)</name>
        <dbReference type="ChEBI" id="CHEBI:29105"/>
        <label>2</label>
    </ligand>
</feature>
<comment type="subunit">
    <text evidence="3 15">Homodimer.</text>
</comment>
<proteinExistence type="inferred from homology"/>
<evidence type="ECO:0000256" key="6">
    <source>
        <dbReference type="ARBA" id="ARBA00022605"/>
    </source>
</evidence>
<dbReference type="Gene3D" id="3.40.630.10">
    <property type="entry name" value="Zn peptidases"/>
    <property type="match status" value="2"/>
</dbReference>
<keyword evidence="11 15" id="KW-0457">Lysine biosynthesis</keyword>
<feature type="active site" description="Proton acceptor" evidence="15">
    <location>
        <position position="148"/>
    </location>
</feature>
<feature type="domain" description="Peptidase M20 dimerisation" evidence="16">
    <location>
        <begin position="190"/>
        <end position="296"/>
    </location>
</feature>
<dbReference type="GO" id="GO:0008270">
    <property type="term" value="F:zinc ion binding"/>
    <property type="evidence" value="ECO:0007669"/>
    <property type="project" value="UniProtKB-UniRule"/>
</dbReference>
<dbReference type="GO" id="GO:0019877">
    <property type="term" value="P:diaminopimelate biosynthetic process"/>
    <property type="evidence" value="ECO:0007669"/>
    <property type="project" value="UniProtKB-UniRule"/>
</dbReference>
<dbReference type="EMBL" id="LZDN01000012">
    <property type="protein sequence ID" value="OBX50847.1"/>
    <property type="molecule type" value="Genomic_DNA"/>
</dbReference>
<evidence type="ECO:0000256" key="3">
    <source>
        <dbReference type="ARBA" id="ARBA00011738"/>
    </source>
</evidence>
<keyword evidence="8 15" id="KW-0378">Hydrolase</keyword>
<dbReference type="GO" id="GO:0009089">
    <property type="term" value="P:lysine biosynthetic process via diaminopimelate"/>
    <property type="evidence" value="ECO:0007669"/>
    <property type="project" value="UniProtKB-UniRule"/>
</dbReference>
<dbReference type="InterPro" id="IPR011650">
    <property type="entry name" value="Peptidase_M20_dimer"/>
</dbReference>
<evidence type="ECO:0000256" key="1">
    <source>
        <dbReference type="ARBA" id="ARBA00005130"/>
    </source>
</evidence>
<keyword evidence="9 15" id="KW-0862">Zinc</keyword>